<sequence>MRLKATVPIVFAFLAALVAALPSKAREPVNLVVLGDSLVAGYELGPAEDYPAQLEAALTEAGYQVAVANAGVSGDTTSGGLARVNWSVPDGTDGVILELGANDALRGVAPQKAKENLAAIIESLQDRDIPVMLMGMMAPPNMGADYADAFNPIYEALAEQYGVPLYPFFLDGVAANAALQLSDGMHPNADGVAVMVENTLPAVTAFIDTIGGQTN</sequence>
<dbReference type="SUPFAM" id="SSF52266">
    <property type="entry name" value="SGNH hydrolase"/>
    <property type="match status" value="1"/>
</dbReference>
<feature type="domain" description="SGNH hydrolase-type esterase" evidence="2">
    <location>
        <begin position="33"/>
        <end position="193"/>
    </location>
</feature>
<dbReference type="RefSeq" id="WP_200335277.1">
    <property type="nucleotide sequence ID" value="NZ_CP066786.1"/>
</dbReference>
<gene>
    <name evidence="3" type="ORF">JET14_17850</name>
</gene>
<evidence type="ECO:0000313" key="4">
    <source>
        <dbReference type="Proteomes" id="UP000596083"/>
    </source>
</evidence>
<dbReference type="AlphaFoldDB" id="A0A7T7HJ22"/>
<evidence type="ECO:0000259" key="2">
    <source>
        <dbReference type="Pfam" id="PF13472"/>
    </source>
</evidence>
<dbReference type="GO" id="GO:0006629">
    <property type="term" value="P:lipid metabolic process"/>
    <property type="evidence" value="ECO:0007669"/>
    <property type="project" value="InterPro"/>
</dbReference>
<dbReference type="PANTHER" id="PTHR30383:SF24">
    <property type="entry name" value="THIOESTERASE 1_PROTEASE 1_LYSOPHOSPHOLIPASE L1"/>
    <property type="match status" value="1"/>
</dbReference>
<feature type="chain" id="PRO_5032526646" evidence="1">
    <location>
        <begin position="26"/>
        <end position="215"/>
    </location>
</feature>
<protein>
    <submittedName>
        <fullName evidence="3">Arylesterase</fullName>
    </submittedName>
</protein>
<dbReference type="EMBL" id="CP066786">
    <property type="protein sequence ID" value="QQM30121.1"/>
    <property type="molecule type" value="Genomic_DNA"/>
</dbReference>
<dbReference type="PANTHER" id="PTHR30383">
    <property type="entry name" value="THIOESTERASE 1/PROTEASE 1/LYSOPHOSPHOLIPASE L1"/>
    <property type="match status" value="1"/>
</dbReference>
<keyword evidence="1" id="KW-0732">Signal</keyword>
<accession>A0A7T7HJ22</accession>
<dbReference type="GO" id="GO:0004622">
    <property type="term" value="F:phosphatidylcholine lysophospholipase activity"/>
    <property type="evidence" value="ECO:0007669"/>
    <property type="project" value="TreeGrafter"/>
</dbReference>
<proteinExistence type="predicted"/>
<name>A0A7T7HJ22_9HYPH</name>
<evidence type="ECO:0000313" key="3">
    <source>
        <dbReference type="EMBL" id="QQM30121.1"/>
    </source>
</evidence>
<organism evidence="3 4">
    <name type="scientific">Martelella lutilitoris</name>
    <dbReference type="NCBI Taxonomy" id="2583532"/>
    <lineage>
        <taxon>Bacteria</taxon>
        <taxon>Pseudomonadati</taxon>
        <taxon>Pseudomonadota</taxon>
        <taxon>Alphaproteobacteria</taxon>
        <taxon>Hyphomicrobiales</taxon>
        <taxon>Aurantimonadaceae</taxon>
        <taxon>Martelella</taxon>
    </lineage>
</organism>
<dbReference type="Gene3D" id="3.40.50.1110">
    <property type="entry name" value="SGNH hydrolase"/>
    <property type="match status" value="1"/>
</dbReference>
<dbReference type="Pfam" id="PF13472">
    <property type="entry name" value="Lipase_GDSL_2"/>
    <property type="match status" value="1"/>
</dbReference>
<dbReference type="CDD" id="cd01822">
    <property type="entry name" value="Lysophospholipase_L1_like"/>
    <property type="match status" value="1"/>
</dbReference>
<feature type="signal peptide" evidence="1">
    <location>
        <begin position="1"/>
        <end position="25"/>
    </location>
</feature>
<evidence type="ECO:0000256" key="1">
    <source>
        <dbReference type="SAM" id="SignalP"/>
    </source>
</evidence>
<dbReference type="InterPro" id="IPR036514">
    <property type="entry name" value="SGNH_hydro_sf"/>
</dbReference>
<dbReference type="KEGG" id="mlut:JET14_17850"/>
<dbReference type="Proteomes" id="UP000596083">
    <property type="component" value="Chromosome"/>
</dbReference>
<dbReference type="InterPro" id="IPR008265">
    <property type="entry name" value="Lipase_GDSL_AS"/>
</dbReference>
<dbReference type="InterPro" id="IPR051532">
    <property type="entry name" value="Ester_Hydrolysis_Enzymes"/>
</dbReference>
<dbReference type="PROSITE" id="PS01098">
    <property type="entry name" value="LIPASE_GDSL_SER"/>
    <property type="match status" value="1"/>
</dbReference>
<reference evidence="3 4" key="1">
    <citation type="submission" date="2020-12" db="EMBL/GenBank/DDBJ databases">
        <authorList>
            <person name="Zheng R.K."/>
            <person name="Sun C.M."/>
        </authorList>
    </citation>
    <scope>NUCLEOTIDE SEQUENCE [LARGE SCALE GENOMIC DNA]</scope>
    <source>
        <strain evidence="3 4">ZRK001</strain>
    </source>
</reference>
<dbReference type="InterPro" id="IPR013830">
    <property type="entry name" value="SGNH_hydro"/>
</dbReference>